<gene>
    <name evidence="1" type="ORF">CEXT_24761</name>
</gene>
<reference evidence="1 2" key="1">
    <citation type="submission" date="2021-06" db="EMBL/GenBank/DDBJ databases">
        <title>Caerostris extrusa draft genome.</title>
        <authorList>
            <person name="Kono N."/>
            <person name="Arakawa K."/>
        </authorList>
    </citation>
    <scope>NUCLEOTIDE SEQUENCE [LARGE SCALE GENOMIC DNA]</scope>
</reference>
<evidence type="ECO:0000313" key="1">
    <source>
        <dbReference type="EMBL" id="GIY61884.1"/>
    </source>
</evidence>
<proteinExistence type="predicted"/>
<name>A0AAV4UVS8_CAEEX</name>
<organism evidence="1 2">
    <name type="scientific">Caerostris extrusa</name>
    <name type="common">Bark spider</name>
    <name type="synonym">Caerostris bankana</name>
    <dbReference type="NCBI Taxonomy" id="172846"/>
    <lineage>
        <taxon>Eukaryota</taxon>
        <taxon>Metazoa</taxon>
        <taxon>Ecdysozoa</taxon>
        <taxon>Arthropoda</taxon>
        <taxon>Chelicerata</taxon>
        <taxon>Arachnida</taxon>
        <taxon>Araneae</taxon>
        <taxon>Araneomorphae</taxon>
        <taxon>Entelegynae</taxon>
        <taxon>Araneoidea</taxon>
        <taxon>Araneidae</taxon>
        <taxon>Caerostris</taxon>
    </lineage>
</organism>
<sequence>MSIWGKASRAQSKRELLKTNEGHLSSRLIGGGIHSSREKLAQFVEEEVNILSIKSMINSDYFALIFEVRKFLFRRFLQGLLRSQWRGF</sequence>
<keyword evidence="2" id="KW-1185">Reference proteome</keyword>
<accession>A0AAV4UVS8</accession>
<evidence type="ECO:0000313" key="2">
    <source>
        <dbReference type="Proteomes" id="UP001054945"/>
    </source>
</evidence>
<dbReference type="AlphaFoldDB" id="A0AAV4UVS8"/>
<dbReference type="EMBL" id="BPLR01013544">
    <property type="protein sequence ID" value="GIY61884.1"/>
    <property type="molecule type" value="Genomic_DNA"/>
</dbReference>
<dbReference type="Proteomes" id="UP001054945">
    <property type="component" value="Unassembled WGS sequence"/>
</dbReference>
<protein>
    <submittedName>
        <fullName evidence="1">Uncharacterized protein</fullName>
    </submittedName>
</protein>
<comment type="caution">
    <text evidence="1">The sequence shown here is derived from an EMBL/GenBank/DDBJ whole genome shotgun (WGS) entry which is preliminary data.</text>
</comment>